<comment type="cofactor">
    <cofactor evidence="1">
        <name>Mg(2+)</name>
        <dbReference type="ChEBI" id="CHEBI:18420"/>
    </cofactor>
</comment>
<name>A0ABQ4USD7_9HYPH</name>
<feature type="domain" description="tRNA nucleotidyltransferase/poly(A) polymerase RNA and SrmB- binding" evidence="10">
    <location>
        <begin position="190"/>
        <end position="238"/>
    </location>
</feature>
<sequence>MTVLPPGLDPGGPARLLARDGVQACLAALAMPGEETRLVGGCVRDALLGRMVSDIDLATTLLPQTVIARARRAGLKAVPTGIEHGTVTLVVEGEPHEVTTLREDVETDGRHAVVRFGRDFARDAERRDFTINALSLSADGRLHDTTGGVADLAEGRVRFIGEAATRLREDALRLLRFFRFHARYGAGAPDPEGLAAAIAARDSLDRLSRERVRAEFLKLLLAPRAVEAVATLSETGLLLRITGGVGDIGRLARAEPDAVIRLGALAVLTRDDADRLQERLRLSKAEHADLTAYADALVALRARSALDAAEVPALVAEHGAVPSRAVLRILDGEPRPLVTPGARIALDRIAQAGTRPVLPVTGADLVARGVPPGPGVGAALRAARSRWLAEGCPDDAAARDRLIAHALAAIDAPSPLPRDAAQGQG</sequence>
<dbReference type="PANTHER" id="PTHR46173:SF1">
    <property type="entry name" value="CCA TRNA NUCLEOTIDYLTRANSFERASE 1, MITOCHONDRIAL"/>
    <property type="match status" value="1"/>
</dbReference>
<evidence type="ECO:0000256" key="1">
    <source>
        <dbReference type="ARBA" id="ARBA00001946"/>
    </source>
</evidence>
<evidence type="ECO:0000256" key="8">
    <source>
        <dbReference type="RuleBase" id="RU003953"/>
    </source>
</evidence>
<evidence type="ECO:0000313" key="12">
    <source>
        <dbReference type="Proteomes" id="UP001055093"/>
    </source>
</evidence>
<keyword evidence="4" id="KW-0548">Nucleotidyltransferase</keyword>
<keyword evidence="7" id="KW-0460">Magnesium</keyword>
<dbReference type="SUPFAM" id="SSF81891">
    <property type="entry name" value="Poly A polymerase C-terminal region-like"/>
    <property type="match status" value="1"/>
</dbReference>
<keyword evidence="3" id="KW-0819">tRNA processing</keyword>
<organism evidence="11 12">
    <name type="scientific">Methylorubrum suomiense</name>
    <dbReference type="NCBI Taxonomy" id="144191"/>
    <lineage>
        <taxon>Bacteria</taxon>
        <taxon>Pseudomonadati</taxon>
        <taxon>Pseudomonadota</taxon>
        <taxon>Alphaproteobacteria</taxon>
        <taxon>Hyphomicrobiales</taxon>
        <taxon>Methylobacteriaceae</taxon>
        <taxon>Methylorubrum</taxon>
    </lineage>
</organism>
<evidence type="ECO:0000256" key="4">
    <source>
        <dbReference type="ARBA" id="ARBA00022695"/>
    </source>
</evidence>
<keyword evidence="6" id="KW-0547">Nucleotide-binding</keyword>
<keyword evidence="2 8" id="KW-0808">Transferase</keyword>
<keyword evidence="8" id="KW-0694">RNA-binding</keyword>
<reference evidence="11" key="1">
    <citation type="journal article" date="2021" name="Front. Microbiol.">
        <title>Comprehensive Comparative Genomics and Phenotyping of Methylobacterium Species.</title>
        <authorList>
            <person name="Alessa O."/>
            <person name="Ogura Y."/>
            <person name="Fujitani Y."/>
            <person name="Takami H."/>
            <person name="Hayashi T."/>
            <person name="Sahin N."/>
            <person name="Tani A."/>
        </authorList>
    </citation>
    <scope>NUCLEOTIDE SEQUENCE</scope>
    <source>
        <strain evidence="11">DSM 14458</strain>
    </source>
</reference>
<dbReference type="SUPFAM" id="SSF81301">
    <property type="entry name" value="Nucleotidyltransferase"/>
    <property type="match status" value="1"/>
</dbReference>
<dbReference type="Proteomes" id="UP001055093">
    <property type="component" value="Unassembled WGS sequence"/>
</dbReference>
<dbReference type="InterPro" id="IPR050264">
    <property type="entry name" value="Bact_CCA-adding_enz_type3_sf"/>
</dbReference>
<evidence type="ECO:0000256" key="7">
    <source>
        <dbReference type="ARBA" id="ARBA00022842"/>
    </source>
</evidence>
<dbReference type="Pfam" id="PF01743">
    <property type="entry name" value="PolyA_pol"/>
    <property type="match status" value="1"/>
</dbReference>
<comment type="caution">
    <text evidence="11">The sequence shown here is derived from an EMBL/GenBank/DDBJ whole genome shotgun (WGS) entry which is preliminary data.</text>
</comment>
<evidence type="ECO:0000256" key="3">
    <source>
        <dbReference type="ARBA" id="ARBA00022694"/>
    </source>
</evidence>
<evidence type="ECO:0000313" key="11">
    <source>
        <dbReference type="EMBL" id="GJE73922.1"/>
    </source>
</evidence>
<keyword evidence="5" id="KW-0479">Metal-binding</keyword>
<dbReference type="PANTHER" id="PTHR46173">
    <property type="entry name" value="CCA TRNA NUCLEOTIDYLTRANSFERASE 1, MITOCHONDRIAL"/>
    <property type="match status" value="1"/>
</dbReference>
<evidence type="ECO:0000256" key="2">
    <source>
        <dbReference type="ARBA" id="ARBA00022679"/>
    </source>
</evidence>
<dbReference type="InterPro" id="IPR043519">
    <property type="entry name" value="NT_sf"/>
</dbReference>
<feature type="domain" description="Poly A polymerase head" evidence="9">
    <location>
        <begin position="37"/>
        <end position="158"/>
    </location>
</feature>
<dbReference type="InterPro" id="IPR032828">
    <property type="entry name" value="PolyA_RNA-bd"/>
</dbReference>
<comment type="similarity">
    <text evidence="8">Belongs to the tRNA nucleotidyltransferase/poly(A) polymerase family.</text>
</comment>
<reference evidence="11" key="2">
    <citation type="submission" date="2021-08" db="EMBL/GenBank/DDBJ databases">
        <authorList>
            <person name="Tani A."/>
            <person name="Ola A."/>
            <person name="Ogura Y."/>
            <person name="Katsura K."/>
            <person name="Hayashi T."/>
        </authorList>
    </citation>
    <scope>NUCLEOTIDE SEQUENCE</scope>
    <source>
        <strain evidence="11">DSM 14458</strain>
    </source>
</reference>
<protein>
    <submittedName>
        <fullName evidence="11">CCA-adding enzyme</fullName>
    </submittedName>
</protein>
<evidence type="ECO:0000259" key="10">
    <source>
        <dbReference type="Pfam" id="PF12627"/>
    </source>
</evidence>
<proteinExistence type="inferred from homology"/>
<dbReference type="EMBL" id="BPRE01000001">
    <property type="protein sequence ID" value="GJE73922.1"/>
    <property type="molecule type" value="Genomic_DNA"/>
</dbReference>
<accession>A0ABQ4USD7</accession>
<dbReference type="InterPro" id="IPR002646">
    <property type="entry name" value="PolA_pol_head_dom"/>
</dbReference>
<dbReference type="Gene3D" id="1.10.3090.10">
    <property type="entry name" value="cca-adding enzyme, domain 2"/>
    <property type="match status" value="1"/>
</dbReference>
<dbReference type="CDD" id="cd05398">
    <property type="entry name" value="NT_ClassII-CCAase"/>
    <property type="match status" value="1"/>
</dbReference>
<evidence type="ECO:0000256" key="5">
    <source>
        <dbReference type="ARBA" id="ARBA00022723"/>
    </source>
</evidence>
<dbReference type="Pfam" id="PF12627">
    <property type="entry name" value="PolyA_pol_RNAbd"/>
    <property type="match status" value="1"/>
</dbReference>
<evidence type="ECO:0000256" key="6">
    <source>
        <dbReference type="ARBA" id="ARBA00022741"/>
    </source>
</evidence>
<gene>
    <name evidence="11" type="primary">cca</name>
    <name evidence="11" type="ORF">BGCPKDLD_0489</name>
</gene>
<keyword evidence="12" id="KW-1185">Reference proteome</keyword>
<evidence type="ECO:0000259" key="9">
    <source>
        <dbReference type="Pfam" id="PF01743"/>
    </source>
</evidence>
<dbReference type="Gene3D" id="3.30.460.10">
    <property type="entry name" value="Beta Polymerase, domain 2"/>
    <property type="match status" value="1"/>
</dbReference>